<feature type="domain" description="TfoX N-terminal" evidence="1">
    <location>
        <begin position="13"/>
        <end position="70"/>
    </location>
</feature>
<reference evidence="2" key="1">
    <citation type="submission" date="2020-04" db="EMBL/GenBank/DDBJ databases">
        <title>Deep metagenomics examines the oral microbiome during advanced dental caries in children, revealing novel taxa and co-occurrences with host molecules.</title>
        <authorList>
            <person name="Baker J.L."/>
            <person name="Morton J.T."/>
            <person name="Dinis M."/>
            <person name="Alvarez R."/>
            <person name="Tran N.C."/>
            <person name="Knight R."/>
            <person name="Edlund A."/>
        </authorList>
    </citation>
    <scope>NUCLEOTIDE SEQUENCE</scope>
    <source>
        <strain evidence="2">JCVI_32_bin.64</strain>
    </source>
</reference>
<sequence>MASTPDYLAHVLDLLGRVEGITHRAMMGEYLLYARGTLFGGVYDDRFLLKETPASSAALATQCSPYPGAKPMRLVDVEDRDALADLVERVRAEL</sequence>
<dbReference type="EMBL" id="JABZFZ010000116">
    <property type="protein sequence ID" value="MBF0939864.1"/>
    <property type="molecule type" value="Genomic_DNA"/>
</dbReference>
<evidence type="ECO:0000313" key="2">
    <source>
        <dbReference type="EMBL" id="MBF0939864.1"/>
    </source>
</evidence>
<accession>A0A929MZ30</accession>
<proteinExistence type="predicted"/>
<evidence type="ECO:0000259" key="1">
    <source>
        <dbReference type="Pfam" id="PF04993"/>
    </source>
</evidence>
<dbReference type="Gene3D" id="3.30.1460.30">
    <property type="entry name" value="YgaC/TfoX-N like chaperone"/>
    <property type="match status" value="1"/>
</dbReference>
<organism evidence="2 3">
    <name type="scientific">Schaalia georgiae</name>
    <dbReference type="NCBI Taxonomy" id="52768"/>
    <lineage>
        <taxon>Bacteria</taxon>
        <taxon>Bacillati</taxon>
        <taxon>Actinomycetota</taxon>
        <taxon>Actinomycetes</taxon>
        <taxon>Actinomycetales</taxon>
        <taxon>Actinomycetaceae</taxon>
        <taxon>Schaalia</taxon>
    </lineage>
</organism>
<evidence type="ECO:0000313" key="3">
    <source>
        <dbReference type="Proteomes" id="UP000718630"/>
    </source>
</evidence>
<name>A0A929MZ30_9ACTO</name>
<dbReference type="SUPFAM" id="SSF159894">
    <property type="entry name" value="YgaC/TfoX-N like"/>
    <property type="match status" value="1"/>
</dbReference>
<dbReference type="Pfam" id="PF04993">
    <property type="entry name" value="TfoX_N"/>
    <property type="match status" value="1"/>
</dbReference>
<dbReference type="Proteomes" id="UP000718630">
    <property type="component" value="Unassembled WGS sequence"/>
</dbReference>
<dbReference type="AlphaFoldDB" id="A0A929MZ30"/>
<gene>
    <name evidence="2" type="ORF">HXK03_03180</name>
</gene>
<protein>
    <submittedName>
        <fullName evidence="2">TfoX/Sxy family protein</fullName>
    </submittedName>
</protein>
<dbReference type="InterPro" id="IPR007076">
    <property type="entry name" value="TfoX_N"/>
</dbReference>
<comment type="caution">
    <text evidence="2">The sequence shown here is derived from an EMBL/GenBank/DDBJ whole genome shotgun (WGS) entry which is preliminary data.</text>
</comment>